<organism evidence="2 3">
    <name type="scientific">Modicella reniformis</name>
    <dbReference type="NCBI Taxonomy" id="1440133"/>
    <lineage>
        <taxon>Eukaryota</taxon>
        <taxon>Fungi</taxon>
        <taxon>Fungi incertae sedis</taxon>
        <taxon>Mucoromycota</taxon>
        <taxon>Mortierellomycotina</taxon>
        <taxon>Mortierellomycetes</taxon>
        <taxon>Mortierellales</taxon>
        <taxon>Mortierellaceae</taxon>
        <taxon>Modicella</taxon>
    </lineage>
</organism>
<proteinExistence type="predicted"/>
<dbReference type="Proteomes" id="UP000749646">
    <property type="component" value="Unassembled WGS sequence"/>
</dbReference>
<gene>
    <name evidence="2" type="ORF">BGZ65_012180</name>
</gene>
<evidence type="ECO:0000313" key="2">
    <source>
        <dbReference type="EMBL" id="KAF9944361.1"/>
    </source>
</evidence>
<accession>A0A9P6IR07</accession>
<feature type="compositionally biased region" description="Low complexity" evidence="1">
    <location>
        <begin position="103"/>
        <end position="139"/>
    </location>
</feature>
<dbReference type="OrthoDB" id="10515428at2759"/>
<feature type="non-terminal residue" evidence="2">
    <location>
        <position position="257"/>
    </location>
</feature>
<keyword evidence="3" id="KW-1185">Reference proteome</keyword>
<protein>
    <submittedName>
        <fullName evidence="2">Uncharacterized protein</fullName>
    </submittedName>
</protein>
<feature type="compositionally biased region" description="Polar residues" evidence="1">
    <location>
        <begin position="164"/>
        <end position="174"/>
    </location>
</feature>
<reference evidence="2" key="1">
    <citation type="journal article" date="2020" name="Fungal Divers.">
        <title>Resolving the Mortierellaceae phylogeny through synthesis of multi-gene phylogenetics and phylogenomics.</title>
        <authorList>
            <person name="Vandepol N."/>
            <person name="Liber J."/>
            <person name="Desiro A."/>
            <person name="Na H."/>
            <person name="Kennedy M."/>
            <person name="Barry K."/>
            <person name="Grigoriev I.V."/>
            <person name="Miller A.N."/>
            <person name="O'Donnell K."/>
            <person name="Stajich J.E."/>
            <person name="Bonito G."/>
        </authorList>
    </citation>
    <scope>NUCLEOTIDE SEQUENCE</scope>
    <source>
        <strain evidence="2">MES-2147</strain>
    </source>
</reference>
<evidence type="ECO:0000256" key="1">
    <source>
        <dbReference type="SAM" id="MobiDB-lite"/>
    </source>
</evidence>
<dbReference type="EMBL" id="JAAAHW010008417">
    <property type="protein sequence ID" value="KAF9944361.1"/>
    <property type="molecule type" value="Genomic_DNA"/>
</dbReference>
<dbReference type="AlphaFoldDB" id="A0A9P6IR07"/>
<evidence type="ECO:0000313" key="3">
    <source>
        <dbReference type="Proteomes" id="UP000749646"/>
    </source>
</evidence>
<comment type="caution">
    <text evidence="2">The sequence shown here is derived from an EMBL/GenBank/DDBJ whole genome shotgun (WGS) entry which is preliminary data.</text>
</comment>
<feature type="region of interest" description="Disordered" evidence="1">
    <location>
        <begin position="68"/>
        <end position="257"/>
    </location>
</feature>
<sequence length="257" mass="27104">MSIGKAFVPTITPGACIVCNQSPYHLPFKCPEMRNVQFMQERCRAITLDPTISDSKKQEYVSTIKALISRETPRSNPPPPPPTTSSAVASPRRQGPWTGTGNSVPAAPSAPSSHGSSSRGVSGSGTGVTTSQSSSGQASIPPKTTGSGQRMSHGHSGHNQHQGYNSQVPPQYVSSRPKDSHHGSISTSGLTAGRSDGQRQREYDSSNYPPPRAVPQHHTSPSHMTSGARESSNYQSRKSSYRSEDGSAAVPPGRSAG</sequence>
<feature type="compositionally biased region" description="Polar residues" evidence="1">
    <location>
        <begin position="217"/>
        <end position="238"/>
    </location>
</feature>
<name>A0A9P6IR07_9FUNG</name>